<keyword evidence="3" id="KW-0808">Transferase</keyword>
<comment type="caution">
    <text evidence="10">The sequence shown here is derived from an EMBL/GenBank/DDBJ whole genome shotgun (WGS) entry which is preliminary data.</text>
</comment>
<dbReference type="GO" id="GO:0050684">
    <property type="term" value="P:regulation of mRNA processing"/>
    <property type="evidence" value="ECO:0007669"/>
    <property type="project" value="TreeGrafter"/>
</dbReference>
<evidence type="ECO:0000313" key="11">
    <source>
        <dbReference type="Proteomes" id="UP001432027"/>
    </source>
</evidence>
<dbReference type="GO" id="GO:0004674">
    <property type="term" value="F:protein serine/threonine kinase activity"/>
    <property type="evidence" value="ECO:0007669"/>
    <property type="project" value="UniProtKB-KW"/>
</dbReference>
<feature type="non-terminal residue" evidence="10">
    <location>
        <position position="1"/>
    </location>
</feature>
<reference evidence="10" key="1">
    <citation type="submission" date="2023-10" db="EMBL/GenBank/DDBJ databases">
        <title>Genome assembly of Pristionchus species.</title>
        <authorList>
            <person name="Yoshida K."/>
            <person name="Sommer R.J."/>
        </authorList>
    </citation>
    <scope>NUCLEOTIDE SEQUENCE</scope>
    <source>
        <strain evidence="10">RS0144</strain>
    </source>
</reference>
<dbReference type="GO" id="GO:0005634">
    <property type="term" value="C:nucleus"/>
    <property type="evidence" value="ECO:0007669"/>
    <property type="project" value="TreeGrafter"/>
</dbReference>
<feature type="non-terminal residue" evidence="10">
    <location>
        <position position="93"/>
    </location>
</feature>
<evidence type="ECO:0000256" key="1">
    <source>
        <dbReference type="ARBA" id="ARBA00012513"/>
    </source>
</evidence>
<gene>
    <name evidence="10" type="ORF">PENTCL1PPCAC_10590</name>
</gene>
<dbReference type="SUPFAM" id="SSF56112">
    <property type="entry name" value="Protein kinase-like (PK-like)"/>
    <property type="match status" value="1"/>
</dbReference>
<feature type="compositionally biased region" description="Basic and acidic residues" evidence="9">
    <location>
        <begin position="71"/>
        <end position="80"/>
    </location>
</feature>
<dbReference type="PANTHER" id="PTHR47634:SF9">
    <property type="entry name" value="PROTEIN KINASE DOMAIN-CONTAINING PROTEIN-RELATED"/>
    <property type="match status" value="1"/>
</dbReference>
<keyword evidence="4" id="KW-0547">Nucleotide-binding</keyword>
<evidence type="ECO:0000256" key="6">
    <source>
        <dbReference type="ARBA" id="ARBA00022840"/>
    </source>
</evidence>
<keyword evidence="5" id="KW-0418">Kinase</keyword>
<evidence type="ECO:0000256" key="7">
    <source>
        <dbReference type="ARBA" id="ARBA00047899"/>
    </source>
</evidence>
<dbReference type="GO" id="GO:0005737">
    <property type="term" value="C:cytoplasm"/>
    <property type="evidence" value="ECO:0007669"/>
    <property type="project" value="TreeGrafter"/>
</dbReference>
<dbReference type="InterPro" id="IPR011009">
    <property type="entry name" value="Kinase-like_dom_sf"/>
</dbReference>
<evidence type="ECO:0000313" key="10">
    <source>
        <dbReference type="EMBL" id="GMS88415.1"/>
    </source>
</evidence>
<dbReference type="EMBL" id="BTSX01000003">
    <property type="protein sequence ID" value="GMS88415.1"/>
    <property type="molecule type" value="Genomic_DNA"/>
</dbReference>
<evidence type="ECO:0000256" key="2">
    <source>
        <dbReference type="ARBA" id="ARBA00022527"/>
    </source>
</evidence>
<evidence type="ECO:0000256" key="4">
    <source>
        <dbReference type="ARBA" id="ARBA00022741"/>
    </source>
</evidence>
<comment type="catalytic activity">
    <reaction evidence="7">
        <text>L-threonyl-[protein] + ATP = O-phospho-L-threonyl-[protein] + ADP + H(+)</text>
        <dbReference type="Rhea" id="RHEA:46608"/>
        <dbReference type="Rhea" id="RHEA-COMP:11060"/>
        <dbReference type="Rhea" id="RHEA-COMP:11605"/>
        <dbReference type="ChEBI" id="CHEBI:15378"/>
        <dbReference type="ChEBI" id="CHEBI:30013"/>
        <dbReference type="ChEBI" id="CHEBI:30616"/>
        <dbReference type="ChEBI" id="CHEBI:61977"/>
        <dbReference type="ChEBI" id="CHEBI:456216"/>
        <dbReference type="EC" id="2.7.11.1"/>
    </reaction>
</comment>
<evidence type="ECO:0000256" key="9">
    <source>
        <dbReference type="SAM" id="MobiDB-lite"/>
    </source>
</evidence>
<accession>A0AAV5SZ11</accession>
<proteinExistence type="predicted"/>
<sequence length="93" mass="10360">NPFPMTNLLLEHFEWNRNEAQQITSFLTPMLAFDRKERATAAQCLQHDWLQPAPAAAAEGEETGRNGQHLKAGEGRRGGSEDLEDYDPQPGPS</sequence>
<dbReference type="EC" id="2.7.11.1" evidence="1"/>
<evidence type="ECO:0000256" key="8">
    <source>
        <dbReference type="ARBA" id="ARBA00048679"/>
    </source>
</evidence>
<dbReference type="GO" id="GO:0005524">
    <property type="term" value="F:ATP binding"/>
    <property type="evidence" value="ECO:0007669"/>
    <property type="project" value="UniProtKB-KW"/>
</dbReference>
<comment type="catalytic activity">
    <reaction evidence="8">
        <text>L-seryl-[protein] + ATP = O-phospho-L-seryl-[protein] + ADP + H(+)</text>
        <dbReference type="Rhea" id="RHEA:17989"/>
        <dbReference type="Rhea" id="RHEA-COMP:9863"/>
        <dbReference type="Rhea" id="RHEA-COMP:11604"/>
        <dbReference type="ChEBI" id="CHEBI:15378"/>
        <dbReference type="ChEBI" id="CHEBI:29999"/>
        <dbReference type="ChEBI" id="CHEBI:30616"/>
        <dbReference type="ChEBI" id="CHEBI:83421"/>
        <dbReference type="ChEBI" id="CHEBI:456216"/>
        <dbReference type="EC" id="2.7.11.1"/>
    </reaction>
</comment>
<evidence type="ECO:0000256" key="5">
    <source>
        <dbReference type="ARBA" id="ARBA00022777"/>
    </source>
</evidence>
<dbReference type="PANTHER" id="PTHR47634">
    <property type="entry name" value="PROTEIN KINASE DOMAIN-CONTAINING PROTEIN-RELATED"/>
    <property type="match status" value="1"/>
</dbReference>
<protein>
    <recommendedName>
        <fullName evidence="1">non-specific serine/threonine protein kinase</fullName>
        <ecNumber evidence="1">2.7.11.1</ecNumber>
    </recommendedName>
</protein>
<organism evidence="10 11">
    <name type="scientific">Pristionchus entomophagus</name>
    <dbReference type="NCBI Taxonomy" id="358040"/>
    <lineage>
        <taxon>Eukaryota</taxon>
        <taxon>Metazoa</taxon>
        <taxon>Ecdysozoa</taxon>
        <taxon>Nematoda</taxon>
        <taxon>Chromadorea</taxon>
        <taxon>Rhabditida</taxon>
        <taxon>Rhabditina</taxon>
        <taxon>Diplogasteromorpha</taxon>
        <taxon>Diplogasteroidea</taxon>
        <taxon>Neodiplogasteridae</taxon>
        <taxon>Pristionchus</taxon>
    </lineage>
</organism>
<dbReference type="InterPro" id="IPR051334">
    <property type="entry name" value="SRPK"/>
</dbReference>
<dbReference type="GO" id="GO:0000245">
    <property type="term" value="P:spliceosomal complex assembly"/>
    <property type="evidence" value="ECO:0007669"/>
    <property type="project" value="TreeGrafter"/>
</dbReference>
<dbReference type="Proteomes" id="UP001432027">
    <property type="component" value="Unassembled WGS sequence"/>
</dbReference>
<keyword evidence="11" id="KW-1185">Reference proteome</keyword>
<keyword evidence="6" id="KW-0067">ATP-binding</keyword>
<dbReference type="AlphaFoldDB" id="A0AAV5SZ11"/>
<keyword evidence="2" id="KW-0723">Serine/threonine-protein kinase</keyword>
<dbReference type="Gene3D" id="1.10.510.10">
    <property type="entry name" value="Transferase(Phosphotransferase) domain 1"/>
    <property type="match status" value="1"/>
</dbReference>
<name>A0AAV5SZ11_9BILA</name>
<feature type="region of interest" description="Disordered" evidence="9">
    <location>
        <begin position="53"/>
        <end position="93"/>
    </location>
</feature>
<evidence type="ECO:0000256" key="3">
    <source>
        <dbReference type="ARBA" id="ARBA00022679"/>
    </source>
</evidence>